<sequence>MKGDAAAFLLSAACGAALLLIWDIFHGLRRVFFKGVFMNTILDAAWWACAAILPVLCLWNTNSMRFRFFELFGAALGGILYYLTISSTVRSIFCVIFGLFLKLFKIFFKILLTPAGFLYKILIAVFVRPIKLIFARTRKQK</sequence>
<dbReference type="AlphaFoldDB" id="A0A9D1MDV2"/>
<organism evidence="2 3">
    <name type="scientific">Candidatus Ornithomonoglobus merdipullorum</name>
    <dbReference type="NCBI Taxonomy" id="2840895"/>
    <lineage>
        <taxon>Bacteria</taxon>
        <taxon>Bacillati</taxon>
        <taxon>Bacillota</taxon>
        <taxon>Clostridia</taxon>
        <taxon>Candidatus Ornithomonoglobus</taxon>
    </lineage>
</organism>
<keyword evidence="1" id="KW-1133">Transmembrane helix</keyword>
<accession>A0A9D1MDV2</accession>
<dbReference type="EMBL" id="DVNB01000107">
    <property type="protein sequence ID" value="HIU58218.1"/>
    <property type="molecule type" value="Genomic_DNA"/>
</dbReference>
<evidence type="ECO:0000313" key="2">
    <source>
        <dbReference type="EMBL" id="HIU58218.1"/>
    </source>
</evidence>
<dbReference type="Proteomes" id="UP000824109">
    <property type="component" value="Unassembled WGS sequence"/>
</dbReference>
<comment type="caution">
    <text evidence="2">The sequence shown here is derived from an EMBL/GenBank/DDBJ whole genome shotgun (WGS) entry which is preliminary data.</text>
</comment>
<feature type="transmembrane region" description="Helical" evidence="1">
    <location>
        <begin position="37"/>
        <end position="56"/>
    </location>
</feature>
<dbReference type="NCBIfam" id="TIGR02893">
    <property type="entry name" value="spore_yabQ"/>
    <property type="match status" value="1"/>
</dbReference>
<evidence type="ECO:0000313" key="3">
    <source>
        <dbReference type="Proteomes" id="UP000824109"/>
    </source>
</evidence>
<evidence type="ECO:0008006" key="4">
    <source>
        <dbReference type="Google" id="ProtNLM"/>
    </source>
</evidence>
<evidence type="ECO:0000256" key="1">
    <source>
        <dbReference type="SAM" id="Phobius"/>
    </source>
</evidence>
<keyword evidence="1" id="KW-0472">Membrane</keyword>
<name>A0A9D1MDV2_9FIRM</name>
<feature type="transmembrane region" description="Helical" evidence="1">
    <location>
        <begin position="117"/>
        <end position="134"/>
    </location>
</feature>
<gene>
    <name evidence="2" type="ORF">IAA61_10490</name>
</gene>
<reference evidence="2" key="1">
    <citation type="submission" date="2020-10" db="EMBL/GenBank/DDBJ databases">
        <authorList>
            <person name="Gilroy R."/>
        </authorList>
    </citation>
    <scope>NUCLEOTIDE SEQUENCE</scope>
    <source>
        <strain evidence="2">USAMLcec3-3695</strain>
    </source>
</reference>
<protein>
    <recommendedName>
        <fullName evidence="4">Spore cortex biosynthesis protein YabQ</fullName>
    </recommendedName>
</protein>
<dbReference type="InterPro" id="IPR019074">
    <property type="entry name" value="YabQ"/>
</dbReference>
<keyword evidence="1" id="KW-0812">Transmembrane</keyword>
<dbReference type="Pfam" id="PF09578">
    <property type="entry name" value="Spore_YabQ"/>
    <property type="match status" value="1"/>
</dbReference>
<proteinExistence type="predicted"/>
<feature type="transmembrane region" description="Helical" evidence="1">
    <location>
        <begin position="6"/>
        <end position="25"/>
    </location>
</feature>
<reference evidence="2" key="2">
    <citation type="journal article" date="2021" name="PeerJ">
        <title>Extensive microbial diversity within the chicken gut microbiome revealed by metagenomics and culture.</title>
        <authorList>
            <person name="Gilroy R."/>
            <person name="Ravi A."/>
            <person name="Getino M."/>
            <person name="Pursley I."/>
            <person name="Horton D.L."/>
            <person name="Alikhan N.F."/>
            <person name="Baker D."/>
            <person name="Gharbi K."/>
            <person name="Hall N."/>
            <person name="Watson M."/>
            <person name="Adriaenssens E.M."/>
            <person name="Foster-Nyarko E."/>
            <person name="Jarju S."/>
            <person name="Secka A."/>
            <person name="Antonio M."/>
            <person name="Oren A."/>
            <person name="Chaudhuri R.R."/>
            <person name="La Ragione R."/>
            <person name="Hildebrand F."/>
            <person name="Pallen M.J."/>
        </authorList>
    </citation>
    <scope>NUCLEOTIDE SEQUENCE</scope>
    <source>
        <strain evidence="2">USAMLcec3-3695</strain>
    </source>
</reference>